<evidence type="ECO:0000259" key="11">
    <source>
        <dbReference type="Pfam" id="PF23053"/>
    </source>
</evidence>
<dbReference type="InterPro" id="IPR036612">
    <property type="entry name" value="KH_dom_type_1_sf"/>
</dbReference>
<dbReference type="Pfam" id="PF11977">
    <property type="entry name" value="RNase_Zc3h12a"/>
    <property type="match status" value="1"/>
</dbReference>
<dbReference type="InterPro" id="IPR056629">
    <property type="entry name" value="KH_N4BP1_1st"/>
</dbReference>
<keyword evidence="3" id="KW-0378">Hydrolase</keyword>
<protein>
    <recommendedName>
        <fullName evidence="5">NEDD4-binding protein 1</fullName>
    </recommendedName>
</protein>
<name>A0A8C5M109_9ANUR</name>
<evidence type="ECO:0000259" key="8">
    <source>
        <dbReference type="Pfam" id="PF11977"/>
    </source>
</evidence>
<comment type="subcellular location">
    <subcellularLocation>
        <location evidence="1">Nucleus</location>
        <location evidence="1">PML body</location>
    </subcellularLocation>
</comment>
<dbReference type="AlphaFoldDB" id="A0A8C5M109"/>
<dbReference type="InterPro" id="IPR021869">
    <property type="entry name" value="RNase_Zc3h12_NYN"/>
</dbReference>
<dbReference type="InterPro" id="IPR056630">
    <property type="entry name" value="KH_N4BP1_2nd"/>
</dbReference>
<feature type="domain" description="DUF7070" evidence="13">
    <location>
        <begin position="429"/>
        <end position="471"/>
    </location>
</feature>
<evidence type="ECO:0000256" key="3">
    <source>
        <dbReference type="ARBA" id="ARBA00022722"/>
    </source>
</evidence>
<dbReference type="PANTHER" id="PTHR12876">
    <property type="entry name" value="N4BP1-RELATED"/>
    <property type="match status" value="1"/>
</dbReference>
<evidence type="ECO:0000259" key="10">
    <source>
        <dbReference type="Pfam" id="PF23052"/>
    </source>
</evidence>
<dbReference type="GO" id="GO:0045087">
    <property type="term" value="P:innate immune response"/>
    <property type="evidence" value="ECO:0007669"/>
    <property type="project" value="UniProtKB-KW"/>
</dbReference>
<evidence type="ECO:0000256" key="4">
    <source>
        <dbReference type="ARBA" id="ARBA00038274"/>
    </source>
</evidence>
<dbReference type="Pfam" id="PF23052">
    <property type="entry name" value="KH_N4BP1_2nd"/>
    <property type="match status" value="1"/>
</dbReference>
<dbReference type="CDD" id="cd09032">
    <property type="entry name" value="KH-I_N4BP1_like_rpt1"/>
    <property type="match status" value="1"/>
</dbReference>
<proteinExistence type="inferred from homology"/>
<dbReference type="InterPro" id="IPR056631">
    <property type="entry name" value="UBA_N4BP1"/>
</dbReference>
<feature type="region of interest" description="Disordered" evidence="7">
    <location>
        <begin position="470"/>
        <end position="496"/>
    </location>
</feature>
<evidence type="ECO:0000256" key="1">
    <source>
        <dbReference type="ARBA" id="ARBA00004322"/>
    </source>
</evidence>
<sequence>MPVASGELAGGGNATDDFAVPQGCEKELREHRPRVERLFGICLNILGVLSQAALPVQGGQQIWLQLQGPPRNVERAKDYIKGLCAPEIMEDTSYPRDMHSIFIGAQGIFLDCLIRATSACVKPLTPGRVRISGLVEGVVMAQSRIHVFVECFTLTSSLKGQEAQLKREFKNLVEEYSDHHVLDLLILPTSVKEQLLVLVHEDNISGLVKHNVALMEAESGFSHDCLDVGEETWPLTPTPCKETHGFDSDVQSYATGRTKVKSNRPILHQRACEPHHFFDESDTHYGKPETQPDRRCPGEKPMMDVIDDVGCSIDQEKPGIDESGILGPDEEFQQISGLLDTIMGKDEGEQSPQGVYSPDTQEEFNMLLDFFKTMGFQESIVLKVLSENGIQEPSKIFHKVNLEQCFSSQTSVMPDVLPRPRNPSSGEDDEDYVLGVVKSAVKNCGYSTNEIVNIGDGSVTGLLWKLNEKSDNDRGSSHGQRSANPDYNQRHDRASAVQTRINTDNSQKNIAMPDMVTNKFENHPEEDMFLMGVHPDIGGREGDNKGSAAEGPVIPVVTGAQRFNEAIQKPFQLSLRNEKGNGQLRHVIIDGSNVAMIHGLGRFFSCRGIALAVQFFWDRGHRNITVFVPYFRMKKDNKIKEQHFLKELNEVGLLSFTPSRTVEGKRITSYDDRFMVQLAEKTDGVIVTNDNLRDIYDESNAWKNIIKDRLLQFTFVGDILMVPDDPLGRDGPPLDKFLSKTPQQKPKSKGHSFAGRRAPHNSPKHSTQTEVFNYRDRKPGGHELEDDCTDIRGRRKTERLRHDLLQIFPSQHMEVDYILQREPRLNDLNKLSELLVTLRF</sequence>
<dbReference type="InterPro" id="IPR055498">
    <property type="entry name" value="DUF7070"/>
</dbReference>
<dbReference type="Pfam" id="PF23053">
    <property type="entry name" value="UBA_N4BP1"/>
    <property type="match status" value="1"/>
</dbReference>
<feature type="region of interest" description="Disordered" evidence="7">
    <location>
        <begin position="730"/>
        <end position="768"/>
    </location>
</feature>
<dbReference type="Proteomes" id="UP000694569">
    <property type="component" value="Unplaced"/>
</dbReference>
<accession>A0A8C5M109</accession>
<evidence type="ECO:0000256" key="7">
    <source>
        <dbReference type="SAM" id="MobiDB-lite"/>
    </source>
</evidence>
<reference evidence="14" key="1">
    <citation type="submission" date="2025-08" db="UniProtKB">
        <authorList>
            <consortium name="Ensembl"/>
        </authorList>
    </citation>
    <scope>IDENTIFICATION</scope>
</reference>
<feature type="domain" description="N4BP1 UBA-like" evidence="11">
    <location>
        <begin position="362"/>
        <end position="404"/>
    </location>
</feature>
<feature type="domain" description="N4BP1 second type I KH-domain" evidence="10">
    <location>
        <begin position="86"/>
        <end position="201"/>
    </location>
</feature>
<evidence type="ECO:0000259" key="9">
    <source>
        <dbReference type="Pfam" id="PF23050"/>
    </source>
</evidence>
<evidence type="ECO:0000313" key="15">
    <source>
        <dbReference type="Proteomes" id="UP000694569"/>
    </source>
</evidence>
<feature type="domain" description="N4BP1 first type I KH-domain" evidence="9">
    <location>
        <begin position="16"/>
        <end position="84"/>
    </location>
</feature>
<dbReference type="GeneTree" id="ENSGT00940000161519"/>
<dbReference type="GO" id="GO:0004521">
    <property type="term" value="F:RNA endonuclease activity"/>
    <property type="evidence" value="ECO:0007669"/>
    <property type="project" value="TreeGrafter"/>
</dbReference>
<dbReference type="Pfam" id="PF23054">
    <property type="entry name" value="UBA_N4BP1_C"/>
    <property type="match status" value="1"/>
</dbReference>
<organism evidence="14 15">
    <name type="scientific">Leptobrachium leishanense</name>
    <name type="common">Leishan spiny toad</name>
    <dbReference type="NCBI Taxonomy" id="445787"/>
    <lineage>
        <taxon>Eukaryota</taxon>
        <taxon>Metazoa</taxon>
        <taxon>Chordata</taxon>
        <taxon>Craniata</taxon>
        <taxon>Vertebrata</taxon>
        <taxon>Euteleostomi</taxon>
        <taxon>Amphibia</taxon>
        <taxon>Batrachia</taxon>
        <taxon>Anura</taxon>
        <taxon>Pelobatoidea</taxon>
        <taxon>Megophryidae</taxon>
        <taxon>Leptobrachium</taxon>
    </lineage>
</organism>
<dbReference type="Ensembl" id="ENSLLET00000007550.1">
    <property type="protein sequence ID" value="ENSLLEP00000007251.1"/>
    <property type="gene ID" value="ENSLLEG00000004589.1"/>
</dbReference>
<dbReference type="GO" id="GO:0003729">
    <property type="term" value="F:mRNA binding"/>
    <property type="evidence" value="ECO:0007669"/>
    <property type="project" value="TreeGrafter"/>
</dbReference>
<keyword evidence="2" id="KW-0391">Immunity</keyword>
<dbReference type="Pfam" id="PF23050">
    <property type="entry name" value="KH_N4BP1_1st"/>
    <property type="match status" value="1"/>
</dbReference>
<evidence type="ECO:0000256" key="6">
    <source>
        <dbReference type="ARBA" id="ARBA00054635"/>
    </source>
</evidence>
<keyword evidence="3" id="KW-0540">Nuclease</keyword>
<reference evidence="14" key="2">
    <citation type="submission" date="2025-09" db="UniProtKB">
        <authorList>
            <consortium name="Ensembl"/>
        </authorList>
    </citation>
    <scope>IDENTIFICATION</scope>
</reference>
<dbReference type="FunFam" id="3.40.50.11980:FF:000001">
    <property type="entry name" value="ZC3H12A isoform 1"/>
    <property type="match status" value="1"/>
</dbReference>
<evidence type="ECO:0000256" key="5">
    <source>
        <dbReference type="ARBA" id="ARBA00039336"/>
    </source>
</evidence>
<evidence type="ECO:0000259" key="13">
    <source>
        <dbReference type="Pfam" id="PF23255"/>
    </source>
</evidence>
<dbReference type="InterPro" id="IPR051101">
    <property type="entry name" value="ZC3H12/N4BP1_RNase_Reg"/>
</dbReference>
<comment type="function">
    <text evidence="6">Potent suppressor of cytokine production that acts as a regulator of innate immune signaling and inflammation. Acts as a key negative regulator of select cytokine and chemokine responses elicited by TRIF-independent Toll-like receptors (TLRs), thereby limiting inflammatory cytokine responses to minor insults. Has ribonuclease activity.</text>
</comment>
<feature type="domain" description="N4BP1 C-terminal UBA" evidence="12">
    <location>
        <begin position="792"/>
        <end position="836"/>
    </location>
</feature>
<keyword evidence="2" id="KW-0399">Innate immunity</keyword>
<comment type="similarity">
    <text evidence="4">Belongs to the N4BP1 family.</text>
</comment>
<feature type="domain" description="RNase NYN" evidence="8">
    <location>
        <begin position="584"/>
        <end position="735"/>
    </location>
</feature>
<feature type="compositionally biased region" description="Polar residues" evidence="7">
    <location>
        <begin position="477"/>
        <end position="487"/>
    </location>
</feature>
<dbReference type="Pfam" id="PF23255">
    <property type="entry name" value="DUF7070"/>
    <property type="match status" value="1"/>
</dbReference>
<dbReference type="OrthoDB" id="392925at2759"/>
<dbReference type="Gene3D" id="3.40.50.11980">
    <property type="match status" value="1"/>
</dbReference>
<dbReference type="GO" id="GO:0036464">
    <property type="term" value="C:cytoplasmic ribonucleoprotein granule"/>
    <property type="evidence" value="ECO:0007669"/>
    <property type="project" value="TreeGrafter"/>
</dbReference>
<dbReference type="PANTHER" id="PTHR12876:SF28">
    <property type="entry name" value="PROTEIN KHNYN"/>
    <property type="match status" value="1"/>
</dbReference>
<feature type="region of interest" description="Disordered" evidence="7">
    <location>
        <begin position="278"/>
        <end position="300"/>
    </location>
</feature>
<evidence type="ECO:0000256" key="2">
    <source>
        <dbReference type="ARBA" id="ARBA00022588"/>
    </source>
</evidence>
<evidence type="ECO:0000259" key="12">
    <source>
        <dbReference type="Pfam" id="PF23054"/>
    </source>
</evidence>
<keyword evidence="15" id="KW-1185">Reference proteome</keyword>
<dbReference type="GO" id="GO:0016605">
    <property type="term" value="C:PML body"/>
    <property type="evidence" value="ECO:0007669"/>
    <property type="project" value="UniProtKB-SubCell"/>
</dbReference>
<dbReference type="InterPro" id="IPR056578">
    <property type="entry name" value="UBA_N4BP1_C"/>
</dbReference>
<dbReference type="SUPFAM" id="SSF54791">
    <property type="entry name" value="Eukaryotic type KH-domain (KH-domain type I)"/>
    <property type="match status" value="1"/>
</dbReference>
<evidence type="ECO:0000313" key="14">
    <source>
        <dbReference type="Ensembl" id="ENSLLEP00000007251.1"/>
    </source>
</evidence>